<dbReference type="SUPFAM" id="SSF56935">
    <property type="entry name" value="Porins"/>
    <property type="match status" value="1"/>
</dbReference>
<dbReference type="InterPro" id="IPR036942">
    <property type="entry name" value="Beta-barrel_TonB_sf"/>
</dbReference>
<feature type="domain" description="TonB-dependent receptor plug" evidence="5">
    <location>
        <begin position="149"/>
        <end position="228"/>
    </location>
</feature>
<evidence type="ECO:0000256" key="3">
    <source>
        <dbReference type="ARBA" id="ARBA00023237"/>
    </source>
</evidence>
<dbReference type="SUPFAM" id="SSF49464">
    <property type="entry name" value="Carboxypeptidase regulatory domain-like"/>
    <property type="match status" value="1"/>
</dbReference>
<dbReference type="AlphaFoldDB" id="A0A385SNB6"/>
<dbReference type="Pfam" id="PF13715">
    <property type="entry name" value="CarbopepD_reg_2"/>
    <property type="match status" value="1"/>
</dbReference>
<keyword evidence="6" id="KW-0675">Receptor</keyword>
<protein>
    <submittedName>
        <fullName evidence="6">TonB-dependent receptor</fullName>
    </submittedName>
</protein>
<dbReference type="OrthoDB" id="1111684at2"/>
<accession>A0A385SNB6</accession>
<dbReference type="Gene3D" id="2.40.170.20">
    <property type="entry name" value="TonB-dependent receptor, beta-barrel domain"/>
    <property type="match status" value="1"/>
</dbReference>
<keyword evidence="4" id="KW-0732">Signal</keyword>
<dbReference type="InterPro" id="IPR008969">
    <property type="entry name" value="CarboxyPept-like_regulatory"/>
</dbReference>
<dbReference type="EMBL" id="CP032382">
    <property type="protein sequence ID" value="AYB32669.1"/>
    <property type="molecule type" value="Genomic_DNA"/>
</dbReference>
<evidence type="ECO:0000256" key="1">
    <source>
        <dbReference type="ARBA" id="ARBA00004442"/>
    </source>
</evidence>
<evidence type="ECO:0000313" key="7">
    <source>
        <dbReference type="Proteomes" id="UP000266183"/>
    </source>
</evidence>
<dbReference type="InterPro" id="IPR037066">
    <property type="entry name" value="Plug_dom_sf"/>
</dbReference>
<reference evidence="7" key="1">
    <citation type="submission" date="2018-09" db="EMBL/GenBank/DDBJ databases">
        <title>Chryseolinea sp. KIS68-18 isolated from soil.</title>
        <authorList>
            <person name="Weon H.-Y."/>
            <person name="Kwon S.-W."/>
            <person name="Lee S.A."/>
        </authorList>
    </citation>
    <scope>NUCLEOTIDE SEQUENCE [LARGE SCALE GENOMIC DNA]</scope>
    <source>
        <strain evidence="7">KIS68-18</strain>
    </source>
</reference>
<gene>
    <name evidence="6" type="ORF">D4L85_19730</name>
</gene>
<evidence type="ECO:0000256" key="4">
    <source>
        <dbReference type="SAM" id="SignalP"/>
    </source>
</evidence>
<keyword evidence="7" id="KW-1185">Reference proteome</keyword>
<evidence type="ECO:0000256" key="2">
    <source>
        <dbReference type="ARBA" id="ARBA00023136"/>
    </source>
</evidence>
<dbReference type="Proteomes" id="UP000266183">
    <property type="component" value="Chromosome"/>
</dbReference>
<dbReference type="Gene3D" id="2.170.130.10">
    <property type="entry name" value="TonB-dependent receptor, plug domain"/>
    <property type="match status" value="1"/>
</dbReference>
<proteinExistence type="predicted"/>
<sequence>MKINRLMCVGCTLLFFVVSQGNVYAQGKVTLSGTVTDAANGEFIIGASVLIRETGSGVVTNPYGFYSITLAAGTYTIEYSFVGYEKVTRQISLVADAQLAIELSELPEQLQEVVVTAADEDQSTHVKSLEMSTNKFDIKTIQKLPALLGEVDVVKSLQFLPGVSTAGEGASGFNVRGGGTGQNLILLDEAPIYNSSHMLGFFSVFNPDAVKEVKLYKGAMPAYYGGRTSSVLDVRMKEGNTRQFEANGGVGLIFSRLSLEAPIVKDKASFIVAARRSYIDVIAKPVFDDGGLNFYDLTLKTNYKFNDKNKIYLSGYFGRDNLTFSDAGGFHWGNQTGTIRYNSVLNNRLFANFSGVFSNYSYELDVQQDDKNSFTWNSSITNYRFKPDFSYYISEHSELDFGGEAIYYQFNPSTTVGVTNGSEINSSLDRKYGLESAAYISHKLKVNDRIDVEYGLRLSHFQYLGAGTAYTYNDTIPGKKRTVTGEQYYNSGQTIASYTTPEPRISARFGINDNSSLKASYSRNAQYVHLISNTTASTPLDVWTPTTNNLKPTLANQFTLGYFRAPGGNAQYEFSAESFYRTSTGEVDYINGAELRSNKYLEGDLLSGDGRAYGLELYLQKKTGKVTGWVSYTLSRSELKVDGINRGHWYPTRYDQTHNLKVVGSYQLSKRWSATADFVYTTGTPTTFPDQRYTSQGVLIPYNSQDARNDTRMSSYNRLDISFRLDGKTVNRNGKLRKNRDYWVFSVYNVYARKNPFSIYFSQTGDRVAVGQPMQAEAHQVSIIGTVVPSISYNFKF</sequence>
<dbReference type="InterPro" id="IPR012910">
    <property type="entry name" value="Plug_dom"/>
</dbReference>
<organism evidence="6 7">
    <name type="scientific">Chryseolinea soli</name>
    <dbReference type="NCBI Taxonomy" id="2321403"/>
    <lineage>
        <taxon>Bacteria</taxon>
        <taxon>Pseudomonadati</taxon>
        <taxon>Bacteroidota</taxon>
        <taxon>Cytophagia</taxon>
        <taxon>Cytophagales</taxon>
        <taxon>Fulvivirgaceae</taxon>
        <taxon>Chryseolinea</taxon>
    </lineage>
</organism>
<keyword evidence="2" id="KW-0472">Membrane</keyword>
<evidence type="ECO:0000313" key="6">
    <source>
        <dbReference type="EMBL" id="AYB32669.1"/>
    </source>
</evidence>
<feature type="signal peptide" evidence="4">
    <location>
        <begin position="1"/>
        <end position="25"/>
    </location>
</feature>
<dbReference type="GO" id="GO:0009279">
    <property type="term" value="C:cell outer membrane"/>
    <property type="evidence" value="ECO:0007669"/>
    <property type="project" value="UniProtKB-SubCell"/>
</dbReference>
<dbReference type="Gene3D" id="2.60.40.1120">
    <property type="entry name" value="Carboxypeptidase-like, regulatory domain"/>
    <property type="match status" value="1"/>
</dbReference>
<evidence type="ECO:0000259" key="5">
    <source>
        <dbReference type="Pfam" id="PF07715"/>
    </source>
</evidence>
<feature type="chain" id="PRO_5017353144" evidence="4">
    <location>
        <begin position="26"/>
        <end position="797"/>
    </location>
</feature>
<dbReference type="Pfam" id="PF07715">
    <property type="entry name" value="Plug"/>
    <property type="match status" value="1"/>
</dbReference>
<name>A0A385SNB6_9BACT</name>
<dbReference type="KEGG" id="chk:D4L85_19730"/>
<dbReference type="RefSeq" id="WP_119755920.1">
    <property type="nucleotide sequence ID" value="NZ_CP032382.1"/>
</dbReference>
<keyword evidence="3" id="KW-0998">Cell outer membrane</keyword>
<comment type="subcellular location">
    <subcellularLocation>
        <location evidence="1">Cell outer membrane</location>
    </subcellularLocation>
</comment>